<dbReference type="GO" id="GO:0008233">
    <property type="term" value="F:peptidase activity"/>
    <property type="evidence" value="ECO:0007669"/>
    <property type="project" value="UniProtKB-KW"/>
</dbReference>
<comment type="caution">
    <text evidence="8">The sequence shown here is derived from an EMBL/GenBank/DDBJ whole genome shotgun (WGS) entry which is preliminary data.</text>
</comment>
<dbReference type="Gene3D" id="3.30.479.30">
    <property type="entry name" value="Band 7 domain"/>
    <property type="match status" value="1"/>
</dbReference>
<keyword evidence="4" id="KW-1133">Transmembrane helix</keyword>
<dbReference type="EMBL" id="BAABHY010000001">
    <property type="protein sequence ID" value="GAA5107456.1"/>
    <property type="molecule type" value="Genomic_DNA"/>
</dbReference>
<comment type="similarity">
    <text evidence="2 6">Belongs to the band 7/mec-2 family. HflC subfamily.</text>
</comment>
<organism evidence="8 9">
    <name type="scientific">Orbus sasakiae</name>
    <dbReference type="NCBI Taxonomy" id="1078475"/>
    <lineage>
        <taxon>Bacteria</taxon>
        <taxon>Pseudomonadati</taxon>
        <taxon>Pseudomonadota</taxon>
        <taxon>Gammaproteobacteria</taxon>
        <taxon>Orbales</taxon>
        <taxon>Orbaceae</taxon>
        <taxon>Orbus</taxon>
    </lineage>
</organism>
<protein>
    <recommendedName>
        <fullName evidence="6">Protein HflC</fullName>
    </recommendedName>
</protein>
<keyword evidence="8" id="KW-0378">Hydrolase</keyword>
<dbReference type="InterPro" id="IPR010200">
    <property type="entry name" value="HflC"/>
</dbReference>
<dbReference type="PANTHER" id="PTHR42911:SF1">
    <property type="entry name" value="MODULATOR OF FTSH PROTEASE HFLC"/>
    <property type="match status" value="1"/>
</dbReference>
<dbReference type="PROSITE" id="PS51257">
    <property type="entry name" value="PROKAR_LIPOPROTEIN"/>
    <property type="match status" value="1"/>
</dbReference>
<evidence type="ECO:0000313" key="8">
    <source>
        <dbReference type="EMBL" id="GAA5107456.1"/>
    </source>
</evidence>
<gene>
    <name evidence="8" type="ORF">GCM10023211_08610</name>
</gene>
<evidence type="ECO:0000256" key="3">
    <source>
        <dbReference type="ARBA" id="ARBA00022692"/>
    </source>
</evidence>
<dbReference type="PANTHER" id="PTHR42911">
    <property type="entry name" value="MODULATOR OF FTSH PROTEASE HFLC"/>
    <property type="match status" value="1"/>
</dbReference>
<evidence type="ECO:0000256" key="4">
    <source>
        <dbReference type="ARBA" id="ARBA00022989"/>
    </source>
</evidence>
<evidence type="ECO:0000256" key="5">
    <source>
        <dbReference type="ARBA" id="ARBA00023136"/>
    </source>
</evidence>
<dbReference type="PIRSF" id="PIRSF005651">
    <property type="entry name" value="HflC"/>
    <property type="match status" value="1"/>
</dbReference>
<comment type="function">
    <text evidence="6">HflC and HflK could regulate a protease.</text>
</comment>
<accession>A0ABP9N8G3</accession>
<evidence type="ECO:0000259" key="7">
    <source>
        <dbReference type="SMART" id="SM00244"/>
    </source>
</evidence>
<dbReference type="InterPro" id="IPR036013">
    <property type="entry name" value="Band_7/SPFH_dom_sf"/>
</dbReference>
<evidence type="ECO:0000313" key="9">
    <source>
        <dbReference type="Proteomes" id="UP001500171"/>
    </source>
</evidence>
<name>A0ABP9N8G3_9GAMM</name>
<keyword evidence="9" id="KW-1185">Reference proteome</keyword>
<evidence type="ECO:0000256" key="6">
    <source>
        <dbReference type="PIRNR" id="PIRNR005651"/>
    </source>
</evidence>
<dbReference type="Pfam" id="PF01145">
    <property type="entry name" value="Band_7"/>
    <property type="match status" value="1"/>
</dbReference>
<evidence type="ECO:0000256" key="2">
    <source>
        <dbReference type="ARBA" id="ARBA00007862"/>
    </source>
</evidence>
<keyword evidence="5" id="KW-0472">Membrane</keyword>
<comment type="subcellular location">
    <subcellularLocation>
        <location evidence="1">Membrane</location>
        <topology evidence="1">Single-pass membrane protein</topology>
    </subcellularLocation>
</comment>
<dbReference type="SUPFAM" id="SSF117892">
    <property type="entry name" value="Band 7/SPFH domain"/>
    <property type="match status" value="1"/>
</dbReference>
<reference evidence="9" key="1">
    <citation type="journal article" date="2019" name="Int. J. Syst. Evol. Microbiol.">
        <title>The Global Catalogue of Microorganisms (GCM) 10K type strain sequencing project: providing services to taxonomists for standard genome sequencing and annotation.</title>
        <authorList>
            <consortium name="The Broad Institute Genomics Platform"/>
            <consortium name="The Broad Institute Genome Sequencing Center for Infectious Disease"/>
            <person name="Wu L."/>
            <person name="Ma J."/>
        </authorList>
    </citation>
    <scope>NUCLEOTIDE SEQUENCE [LARGE SCALE GENOMIC DNA]</scope>
    <source>
        <strain evidence="9">JCM 18050</strain>
    </source>
</reference>
<keyword evidence="3" id="KW-0812">Transmembrane</keyword>
<evidence type="ECO:0000256" key="1">
    <source>
        <dbReference type="ARBA" id="ARBA00004167"/>
    </source>
</evidence>
<dbReference type="CDD" id="cd03405">
    <property type="entry name" value="SPFH_HflC"/>
    <property type="match status" value="1"/>
</dbReference>
<dbReference type="Proteomes" id="UP001500171">
    <property type="component" value="Unassembled WGS sequence"/>
</dbReference>
<sequence>MNMKKNTKIKRIIFALIIILFAIATACLVQVRSGQAIVITRFGDPTRVLITPGLNWRLPIPFESTTAIDLRLRTTSSGLHDVGTKDGLRIIMQAYIIWQVEPNTESILQFLRAIPGNFDEEVTKQIRTFAGSALETTASGYKLENLVNTNINDIQLIDFESHLQKQLEQSLLKTYGIKIVKVGIERLTLPSVTLNATVERMKAERETIATERTAEGKQQAAEIRSQAEKEARIMVADANIKAAEINAQSIAKAAAIYGDAYAKSPELYTFLRSLDTLNNVINTNTRIILRTDSAPFKVLIDGPSTLFIPSKNNQGGENE</sequence>
<proteinExistence type="inferred from homology"/>
<dbReference type="InterPro" id="IPR001107">
    <property type="entry name" value="Band_7"/>
</dbReference>
<dbReference type="GO" id="GO:0006508">
    <property type="term" value="P:proteolysis"/>
    <property type="evidence" value="ECO:0007669"/>
    <property type="project" value="UniProtKB-KW"/>
</dbReference>
<feature type="domain" description="Band 7" evidence="7">
    <location>
        <begin position="26"/>
        <end position="201"/>
    </location>
</feature>
<keyword evidence="8" id="KW-0645">Protease</keyword>
<dbReference type="SMART" id="SM00244">
    <property type="entry name" value="PHB"/>
    <property type="match status" value="1"/>
</dbReference>